<reference evidence="3" key="1">
    <citation type="submission" date="2016-06" db="UniProtKB">
        <authorList>
            <consortium name="WormBaseParasite"/>
        </authorList>
    </citation>
    <scope>IDENTIFICATION</scope>
</reference>
<dbReference type="AlphaFoldDB" id="A0A183IIA6"/>
<evidence type="ECO:0000313" key="2">
    <source>
        <dbReference type="Proteomes" id="UP000270296"/>
    </source>
</evidence>
<evidence type="ECO:0000313" key="3">
    <source>
        <dbReference type="WBParaSite" id="SBAD_0000350601-mRNA-1"/>
    </source>
</evidence>
<keyword evidence="2" id="KW-1185">Reference proteome</keyword>
<organism evidence="3">
    <name type="scientific">Soboliphyme baturini</name>
    <dbReference type="NCBI Taxonomy" id="241478"/>
    <lineage>
        <taxon>Eukaryota</taxon>
        <taxon>Metazoa</taxon>
        <taxon>Ecdysozoa</taxon>
        <taxon>Nematoda</taxon>
        <taxon>Enoplea</taxon>
        <taxon>Dorylaimia</taxon>
        <taxon>Dioctophymatida</taxon>
        <taxon>Dioctophymatoidea</taxon>
        <taxon>Soboliphymatidae</taxon>
        <taxon>Soboliphyme</taxon>
    </lineage>
</organism>
<evidence type="ECO:0000313" key="1">
    <source>
        <dbReference type="EMBL" id="VDP00884.1"/>
    </source>
</evidence>
<dbReference type="EMBL" id="UZAM01007704">
    <property type="protein sequence ID" value="VDP00884.1"/>
    <property type="molecule type" value="Genomic_DNA"/>
</dbReference>
<accession>A0A183IIA6</accession>
<reference evidence="1 2" key="2">
    <citation type="submission" date="2018-11" db="EMBL/GenBank/DDBJ databases">
        <authorList>
            <consortium name="Pathogen Informatics"/>
        </authorList>
    </citation>
    <scope>NUCLEOTIDE SEQUENCE [LARGE SCALE GENOMIC DNA]</scope>
</reference>
<sequence>MFALDKLLSSLDRKELILLVWRTLSGSLEEAVSTVAELETRLRSVARDCICVRWKKMVSWRLNSLPRA</sequence>
<proteinExistence type="predicted"/>
<dbReference type="WBParaSite" id="SBAD_0000350601-mRNA-1">
    <property type="protein sequence ID" value="SBAD_0000350601-mRNA-1"/>
    <property type="gene ID" value="SBAD_0000350601"/>
</dbReference>
<dbReference type="Proteomes" id="UP000270296">
    <property type="component" value="Unassembled WGS sequence"/>
</dbReference>
<gene>
    <name evidence="1" type="ORF">SBAD_LOCUS3351</name>
</gene>
<name>A0A183IIA6_9BILA</name>
<protein>
    <submittedName>
        <fullName evidence="3">Transposase</fullName>
    </submittedName>
</protein>